<keyword evidence="2" id="KW-1185">Reference proteome</keyword>
<dbReference type="EMBL" id="BJUB01000012">
    <property type="protein sequence ID" value="GEK22913.1"/>
    <property type="molecule type" value="Genomic_DNA"/>
</dbReference>
<evidence type="ECO:0000313" key="1">
    <source>
        <dbReference type="EMBL" id="GEK22913.1"/>
    </source>
</evidence>
<evidence type="ECO:0000313" key="2">
    <source>
        <dbReference type="Proteomes" id="UP000321118"/>
    </source>
</evidence>
<accession>A0A510V7R9</accession>
<organism evidence="1 2">
    <name type="scientific">Cellulomonas xylanilytica</name>
    <dbReference type="NCBI Taxonomy" id="233583"/>
    <lineage>
        <taxon>Bacteria</taxon>
        <taxon>Bacillati</taxon>
        <taxon>Actinomycetota</taxon>
        <taxon>Actinomycetes</taxon>
        <taxon>Micrococcales</taxon>
        <taxon>Cellulomonadaceae</taxon>
        <taxon>Cellulomonas</taxon>
    </lineage>
</organism>
<proteinExistence type="predicted"/>
<comment type="caution">
    <text evidence="1">The sequence shown here is derived from an EMBL/GenBank/DDBJ whole genome shotgun (WGS) entry which is preliminary data.</text>
</comment>
<dbReference type="AlphaFoldDB" id="A0A510V7R9"/>
<dbReference type="Proteomes" id="UP000321118">
    <property type="component" value="Unassembled WGS sequence"/>
</dbReference>
<gene>
    <name evidence="1" type="ORF">CXY01_34330</name>
</gene>
<dbReference type="RefSeq" id="WP_146929776.1">
    <property type="nucleotide sequence ID" value="NZ_BJUB01000012.1"/>
</dbReference>
<name>A0A510V7R9_9CELL</name>
<sequence length="154" mass="16700">MPSHDPRDDGSTAVTLTDEQSALLASIVRSWAAAAPAGWLRVVTREECSVAPESDGIGSVRIVVVETPDGLEQETFRPSDELYFETSDLLRELAAGSPTQTIVLDVVIDRDGRTEATVVVDTPRVLVGIRDETSSKPVHQYLERNRAELTALLG</sequence>
<protein>
    <submittedName>
        <fullName evidence="1">Uncharacterized protein</fullName>
    </submittedName>
</protein>
<reference evidence="1 2" key="1">
    <citation type="submission" date="2019-07" db="EMBL/GenBank/DDBJ databases">
        <title>Whole genome shotgun sequence of Cellulomonas xylanilytica NBRC 101102.</title>
        <authorList>
            <person name="Hosoyama A."/>
            <person name="Uohara A."/>
            <person name="Ohji S."/>
            <person name="Ichikawa N."/>
        </authorList>
    </citation>
    <scope>NUCLEOTIDE SEQUENCE [LARGE SCALE GENOMIC DNA]</scope>
    <source>
        <strain evidence="1 2">NBRC 101102</strain>
    </source>
</reference>
<dbReference type="OrthoDB" id="5185848at2"/>